<evidence type="ECO:0000259" key="2">
    <source>
        <dbReference type="SMART" id="SM00903"/>
    </source>
</evidence>
<gene>
    <name evidence="3" type="ORF">FJU11_05585</name>
</gene>
<dbReference type="EMBL" id="VHLH01000007">
    <property type="protein sequence ID" value="TPW30199.1"/>
    <property type="molecule type" value="Genomic_DNA"/>
</dbReference>
<dbReference type="GO" id="GO:0010181">
    <property type="term" value="F:FMN binding"/>
    <property type="evidence" value="ECO:0007669"/>
    <property type="project" value="InterPro"/>
</dbReference>
<dbReference type="SUPFAM" id="SSF50475">
    <property type="entry name" value="FMN-binding split barrel"/>
    <property type="match status" value="1"/>
</dbReference>
<keyword evidence="4" id="KW-1185">Reference proteome</keyword>
<dbReference type="Proteomes" id="UP000320314">
    <property type="component" value="Unassembled WGS sequence"/>
</dbReference>
<comment type="caution">
    <text evidence="3">The sequence shown here is derived from an EMBL/GenBank/DDBJ whole genome shotgun (WGS) entry which is preliminary data.</text>
</comment>
<dbReference type="InterPro" id="IPR012349">
    <property type="entry name" value="Split_barrel_FMN-bd"/>
</dbReference>
<name>A0A506UC17_9HYPH</name>
<accession>A0A506UC17</accession>
<dbReference type="Pfam" id="PF01613">
    <property type="entry name" value="Flavin_Reduct"/>
    <property type="match status" value="1"/>
</dbReference>
<dbReference type="AlphaFoldDB" id="A0A506UC17"/>
<feature type="domain" description="Flavin reductase like" evidence="2">
    <location>
        <begin position="24"/>
        <end position="173"/>
    </location>
</feature>
<dbReference type="InterPro" id="IPR002563">
    <property type="entry name" value="Flavin_Rdtase-like_dom"/>
</dbReference>
<dbReference type="PANTHER" id="PTHR30466">
    <property type="entry name" value="FLAVIN REDUCTASE"/>
    <property type="match status" value="1"/>
</dbReference>
<sequence length="175" mass="18576">MNEGDQPERMTGAMTSAARFKLGMRTLVGSVNVVALQGHDGRLLGVTATAVCSLSADPPSLVVCINRSSTIAPALEIGKTFSVSVLSQHQQNVADAFGGRKGLAGRNRFVHGEWYRSEEDVPLLADARACLECRVESFMDYGTHRVTIAAVADVHLGDIGDASLIFADGAYHMVG</sequence>
<organism evidence="3 4">
    <name type="scientific">Pararhizobium mangrovi</name>
    <dbReference type="NCBI Taxonomy" id="2590452"/>
    <lineage>
        <taxon>Bacteria</taxon>
        <taxon>Pseudomonadati</taxon>
        <taxon>Pseudomonadota</taxon>
        <taxon>Alphaproteobacteria</taxon>
        <taxon>Hyphomicrobiales</taxon>
        <taxon>Rhizobiaceae</taxon>
        <taxon>Rhizobium/Agrobacterium group</taxon>
        <taxon>Pararhizobium</taxon>
    </lineage>
</organism>
<dbReference type="SMART" id="SM00903">
    <property type="entry name" value="Flavin_Reduct"/>
    <property type="match status" value="1"/>
</dbReference>
<evidence type="ECO:0000313" key="4">
    <source>
        <dbReference type="Proteomes" id="UP000320314"/>
    </source>
</evidence>
<dbReference type="PANTHER" id="PTHR30466:SF1">
    <property type="entry name" value="FMN REDUCTASE (NADH) RUTF"/>
    <property type="match status" value="1"/>
</dbReference>
<dbReference type="OrthoDB" id="9792858at2"/>
<dbReference type="Gene3D" id="2.30.110.10">
    <property type="entry name" value="Electron Transport, Fmn-binding Protein, Chain A"/>
    <property type="match status" value="1"/>
</dbReference>
<dbReference type="RefSeq" id="WP_141166050.1">
    <property type="nucleotide sequence ID" value="NZ_VHLH01000007.1"/>
</dbReference>
<keyword evidence="1" id="KW-0560">Oxidoreductase</keyword>
<reference evidence="3 4" key="1">
    <citation type="submission" date="2019-06" db="EMBL/GenBank/DDBJ databases">
        <authorList>
            <person name="Li M."/>
        </authorList>
    </citation>
    <scope>NUCLEOTIDE SEQUENCE [LARGE SCALE GENOMIC DNA]</scope>
    <source>
        <strain evidence="3 4">BGMRC6574</strain>
    </source>
</reference>
<proteinExistence type="predicted"/>
<dbReference type="InterPro" id="IPR050268">
    <property type="entry name" value="NADH-dep_flavin_reductase"/>
</dbReference>
<evidence type="ECO:0000256" key="1">
    <source>
        <dbReference type="ARBA" id="ARBA00023002"/>
    </source>
</evidence>
<dbReference type="GO" id="GO:0042602">
    <property type="term" value="F:riboflavin reductase (NADPH) activity"/>
    <property type="evidence" value="ECO:0007669"/>
    <property type="project" value="TreeGrafter"/>
</dbReference>
<evidence type="ECO:0000313" key="3">
    <source>
        <dbReference type="EMBL" id="TPW30199.1"/>
    </source>
</evidence>
<protein>
    <submittedName>
        <fullName evidence="3">Flavin reductase family protein</fullName>
    </submittedName>
</protein>